<dbReference type="EMBL" id="CAXAMM010042918">
    <property type="protein sequence ID" value="CAK9107537.1"/>
    <property type="molecule type" value="Genomic_DNA"/>
</dbReference>
<sequence>VAKAQLADLTKGFGGSNDSLEVEDVNITAPPVMPWGSDGHAEPDADTVPATDQELSDMLGRPFVSDAPMAEPVEPDETAHDDAYDLFGEDEEMNEPMDEGDGKDDGKDGSETTATPPFADPYTIDED</sequence>
<proteinExistence type="predicted"/>
<evidence type="ECO:0000313" key="3">
    <source>
        <dbReference type="Proteomes" id="UP001642464"/>
    </source>
</evidence>
<feature type="non-terminal residue" evidence="2">
    <location>
        <position position="127"/>
    </location>
</feature>
<evidence type="ECO:0000313" key="2">
    <source>
        <dbReference type="EMBL" id="CAK9107537.1"/>
    </source>
</evidence>
<accession>A0ABP0S5D0</accession>
<dbReference type="Proteomes" id="UP001642464">
    <property type="component" value="Unassembled WGS sequence"/>
</dbReference>
<feature type="compositionally biased region" description="Acidic residues" evidence="1">
    <location>
        <begin position="87"/>
        <end position="102"/>
    </location>
</feature>
<keyword evidence="3" id="KW-1185">Reference proteome</keyword>
<reference evidence="2 3" key="1">
    <citation type="submission" date="2024-02" db="EMBL/GenBank/DDBJ databases">
        <authorList>
            <person name="Chen Y."/>
            <person name="Shah S."/>
            <person name="Dougan E. K."/>
            <person name="Thang M."/>
            <person name="Chan C."/>
        </authorList>
    </citation>
    <scope>NUCLEOTIDE SEQUENCE [LARGE SCALE GENOMIC DNA]</scope>
</reference>
<gene>
    <name evidence="2" type="ORF">SCF082_LOCUS50062</name>
</gene>
<evidence type="ECO:0000256" key="1">
    <source>
        <dbReference type="SAM" id="MobiDB-lite"/>
    </source>
</evidence>
<feature type="region of interest" description="Disordered" evidence="1">
    <location>
        <begin position="1"/>
        <end position="52"/>
    </location>
</feature>
<name>A0ABP0S5D0_9DINO</name>
<comment type="caution">
    <text evidence="2">The sequence shown here is derived from an EMBL/GenBank/DDBJ whole genome shotgun (WGS) entry which is preliminary data.</text>
</comment>
<organism evidence="2 3">
    <name type="scientific">Durusdinium trenchii</name>
    <dbReference type="NCBI Taxonomy" id="1381693"/>
    <lineage>
        <taxon>Eukaryota</taxon>
        <taxon>Sar</taxon>
        <taxon>Alveolata</taxon>
        <taxon>Dinophyceae</taxon>
        <taxon>Suessiales</taxon>
        <taxon>Symbiodiniaceae</taxon>
        <taxon>Durusdinium</taxon>
    </lineage>
</organism>
<feature type="region of interest" description="Disordered" evidence="1">
    <location>
        <begin position="86"/>
        <end position="127"/>
    </location>
</feature>
<feature type="non-terminal residue" evidence="2">
    <location>
        <position position="1"/>
    </location>
</feature>
<protein>
    <submittedName>
        <fullName evidence="2">Uncharacterized protein</fullName>
    </submittedName>
</protein>